<dbReference type="PROSITE" id="PS51078">
    <property type="entry name" value="ICLR_ED"/>
    <property type="match status" value="1"/>
</dbReference>
<feature type="domain" description="IclR-ED" evidence="5">
    <location>
        <begin position="71"/>
        <end position="255"/>
    </location>
</feature>
<dbReference type="PANTHER" id="PTHR30136">
    <property type="entry name" value="HELIX-TURN-HELIX TRANSCRIPTIONAL REGULATOR, ICLR FAMILY"/>
    <property type="match status" value="1"/>
</dbReference>
<dbReference type="PROSITE" id="PS51077">
    <property type="entry name" value="HTH_ICLR"/>
    <property type="match status" value="1"/>
</dbReference>
<dbReference type="eggNOG" id="arCOG02798">
    <property type="taxonomic scope" value="Archaea"/>
</dbReference>
<dbReference type="InterPro" id="IPR036390">
    <property type="entry name" value="WH_DNA-bd_sf"/>
</dbReference>
<dbReference type="SUPFAM" id="SSF55781">
    <property type="entry name" value="GAF domain-like"/>
    <property type="match status" value="1"/>
</dbReference>
<evidence type="ECO:0000256" key="1">
    <source>
        <dbReference type="ARBA" id="ARBA00023015"/>
    </source>
</evidence>
<dbReference type="Pfam" id="PF01614">
    <property type="entry name" value="IclR_C"/>
    <property type="match status" value="1"/>
</dbReference>
<dbReference type="Pfam" id="PF09339">
    <property type="entry name" value="HTH_IclR"/>
    <property type="match status" value="1"/>
</dbReference>
<dbReference type="OrthoDB" id="14763at2157"/>
<name>W0JXC3_9EURY</name>
<geneLocation type="plasmid" evidence="6">
    <name>unnamed</name>
</geneLocation>
<dbReference type="Gene3D" id="3.30.450.40">
    <property type="match status" value="1"/>
</dbReference>
<keyword evidence="3" id="KW-0804">Transcription</keyword>
<dbReference type="Proteomes" id="UP000019024">
    <property type="component" value="Plasmid unnamed2"/>
</dbReference>
<dbReference type="KEGG" id="hlr:HALLA_01195"/>
<protein>
    <submittedName>
        <fullName evidence="6">IclR family transcriptional regulator</fullName>
    </submittedName>
</protein>
<keyword evidence="6" id="KW-0614">Plasmid</keyword>
<sequence>MDMKTEPNYPVRTTARSFEILEFLRENHGAGVTEAATALDMSKGVVHNHLNTLEASEYIVKEDDEYRLSLRFLELGEYQRNQSRLYTIGREHVEELAAETGELVNLATEEHGRCVYLHLSRGEQAVEVDIHAGCRPPLHTTALGKAILAHLPEERTKEIIDARGMRQSTKQSIGDIDELFSELGEVRDRGVAFDREERLPGLRCVAAPIKKNNGKVAGAISVSGPMTRLQGETFKQTLPDLVRSTANVIELNIEYSD</sequence>
<dbReference type="SMART" id="SM00346">
    <property type="entry name" value="HTH_ICLR"/>
    <property type="match status" value="1"/>
</dbReference>
<evidence type="ECO:0000313" key="6">
    <source>
        <dbReference type="EMBL" id="AHG01942.1"/>
    </source>
</evidence>
<dbReference type="InterPro" id="IPR005471">
    <property type="entry name" value="Tscrpt_reg_IclR_N"/>
</dbReference>
<feature type="domain" description="HTH iclR-type" evidence="4">
    <location>
        <begin position="11"/>
        <end position="70"/>
    </location>
</feature>
<dbReference type="PATRIC" id="fig|797299.3.peg.3638"/>
<accession>W0JXC3</accession>
<dbReference type="HOGENOM" id="CLU_062618_6_1_2"/>
<dbReference type="GO" id="GO:0003700">
    <property type="term" value="F:DNA-binding transcription factor activity"/>
    <property type="evidence" value="ECO:0007669"/>
    <property type="project" value="TreeGrafter"/>
</dbReference>
<proteinExistence type="predicted"/>
<dbReference type="InterPro" id="IPR050707">
    <property type="entry name" value="HTH_MetabolicPath_Reg"/>
</dbReference>
<gene>
    <name evidence="6" type="ORF">HALLA_01195</name>
</gene>
<reference evidence="6 7" key="1">
    <citation type="submission" date="2014-01" db="EMBL/GenBank/DDBJ databases">
        <authorList>
            <consortium name="DOE Joint Genome Institute"/>
            <person name="Anderson I."/>
            <person name="Huntemann M."/>
            <person name="Han J."/>
            <person name="Chen A."/>
            <person name="Kyrpides N."/>
            <person name="Mavromatis K."/>
            <person name="Markowitz V."/>
            <person name="Palaniappan K."/>
            <person name="Ivanova N."/>
            <person name="Schaumberg A."/>
            <person name="Pati A."/>
            <person name="Liolios K."/>
            <person name="Nordberg H.P."/>
            <person name="Cantor M.N."/>
            <person name="Hua S.X."/>
            <person name="Woyke T."/>
        </authorList>
    </citation>
    <scope>NUCLEOTIDE SEQUENCE [LARGE SCALE GENOMIC DNA]</scope>
    <source>
        <strain evidence="6 7">XH-48</strain>
        <plasmid evidence="7">2</plasmid>
    </source>
</reference>
<evidence type="ECO:0000259" key="4">
    <source>
        <dbReference type="PROSITE" id="PS51077"/>
    </source>
</evidence>
<dbReference type="GO" id="GO:0003677">
    <property type="term" value="F:DNA binding"/>
    <property type="evidence" value="ECO:0007669"/>
    <property type="project" value="UniProtKB-KW"/>
</dbReference>
<dbReference type="EMBL" id="CP007057">
    <property type="protein sequence ID" value="AHG01942.1"/>
    <property type="molecule type" value="Genomic_DNA"/>
</dbReference>
<dbReference type="InterPro" id="IPR029016">
    <property type="entry name" value="GAF-like_dom_sf"/>
</dbReference>
<keyword evidence="2" id="KW-0238">DNA-binding</keyword>
<keyword evidence="7" id="KW-1185">Reference proteome</keyword>
<dbReference type="PANTHER" id="PTHR30136:SF35">
    <property type="entry name" value="HTH-TYPE TRANSCRIPTIONAL REGULATOR RV1719"/>
    <property type="match status" value="1"/>
</dbReference>
<evidence type="ECO:0000256" key="3">
    <source>
        <dbReference type="ARBA" id="ARBA00023163"/>
    </source>
</evidence>
<organism evidence="6 7">
    <name type="scientific">Halostagnicola larsenii XH-48</name>
    <dbReference type="NCBI Taxonomy" id="797299"/>
    <lineage>
        <taxon>Archaea</taxon>
        <taxon>Methanobacteriati</taxon>
        <taxon>Methanobacteriota</taxon>
        <taxon>Stenosarchaea group</taxon>
        <taxon>Halobacteria</taxon>
        <taxon>Halobacteriales</taxon>
        <taxon>Natrialbaceae</taxon>
        <taxon>Halostagnicola</taxon>
    </lineage>
</organism>
<dbReference type="GO" id="GO:0045892">
    <property type="term" value="P:negative regulation of DNA-templated transcription"/>
    <property type="evidence" value="ECO:0007669"/>
    <property type="project" value="TreeGrafter"/>
</dbReference>
<dbReference type="SUPFAM" id="SSF46785">
    <property type="entry name" value="Winged helix' DNA-binding domain"/>
    <property type="match status" value="1"/>
</dbReference>
<dbReference type="InterPro" id="IPR036388">
    <property type="entry name" value="WH-like_DNA-bd_sf"/>
</dbReference>
<keyword evidence="1" id="KW-0805">Transcription regulation</keyword>
<dbReference type="InterPro" id="IPR014757">
    <property type="entry name" value="Tscrpt_reg_IclR_C"/>
</dbReference>
<evidence type="ECO:0000259" key="5">
    <source>
        <dbReference type="PROSITE" id="PS51078"/>
    </source>
</evidence>
<evidence type="ECO:0000256" key="2">
    <source>
        <dbReference type="ARBA" id="ARBA00023125"/>
    </source>
</evidence>
<dbReference type="Gene3D" id="1.10.10.10">
    <property type="entry name" value="Winged helix-like DNA-binding domain superfamily/Winged helix DNA-binding domain"/>
    <property type="match status" value="1"/>
</dbReference>
<evidence type="ECO:0000313" key="7">
    <source>
        <dbReference type="Proteomes" id="UP000019024"/>
    </source>
</evidence>
<dbReference type="AlphaFoldDB" id="W0JXC3"/>